<proteinExistence type="predicted"/>
<dbReference type="EMBL" id="BMAU01021049">
    <property type="protein sequence ID" value="GFX88213.1"/>
    <property type="molecule type" value="Genomic_DNA"/>
</dbReference>
<sequence length="101" mass="11614">MMIGWETNPDYSADVVGLKADVLKDAYNEESSCTTDGTNEEIAKEEQQIWAEGNDEYLKDNMFTKYQMIKFIDFCEVSFLPESVARVAAINGDHRYHTPRH</sequence>
<name>A0A8X6UUJ1_TRICX</name>
<evidence type="ECO:0000313" key="2">
    <source>
        <dbReference type="Proteomes" id="UP000887159"/>
    </source>
</evidence>
<keyword evidence="2" id="KW-1185">Reference proteome</keyword>
<dbReference type="AlphaFoldDB" id="A0A8X6UUJ1"/>
<evidence type="ECO:0000313" key="1">
    <source>
        <dbReference type="EMBL" id="GFX88213.1"/>
    </source>
</evidence>
<accession>A0A8X6UUJ1</accession>
<comment type="caution">
    <text evidence="1">The sequence shown here is derived from an EMBL/GenBank/DDBJ whole genome shotgun (WGS) entry which is preliminary data.</text>
</comment>
<organism evidence="1 2">
    <name type="scientific">Trichonephila clavipes</name>
    <name type="common">Golden silk orbweaver</name>
    <name type="synonym">Nephila clavipes</name>
    <dbReference type="NCBI Taxonomy" id="2585209"/>
    <lineage>
        <taxon>Eukaryota</taxon>
        <taxon>Metazoa</taxon>
        <taxon>Ecdysozoa</taxon>
        <taxon>Arthropoda</taxon>
        <taxon>Chelicerata</taxon>
        <taxon>Arachnida</taxon>
        <taxon>Araneae</taxon>
        <taxon>Araneomorphae</taxon>
        <taxon>Entelegynae</taxon>
        <taxon>Araneoidea</taxon>
        <taxon>Nephilidae</taxon>
        <taxon>Trichonephila</taxon>
    </lineage>
</organism>
<protein>
    <submittedName>
        <fullName evidence="1">Uncharacterized protein</fullName>
    </submittedName>
</protein>
<reference evidence="1" key="1">
    <citation type="submission" date="2020-08" db="EMBL/GenBank/DDBJ databases">
        <title>Multicomponent nature underlies the extraordinary mechanical properties of spider dragline silk.</title>
        <authorList>
            <person name="Kono N."/>
            <person name="Nakamura H."/>
            <person name="Mori M."/>
            <person name="Yoshida Y."/>
            <person name="Ohtoshi R."/>
            <person name="Malay A.D."/>
            <person name="Moran D.A.P."/>
            <person name="Tomita M."/>
            <person name="Numata K."/>
            <person name="Arakawa K."/>
        </authorList>
    </citation>
    <scope>NUCLEOTIDE SEQUENCE</scope>
</reference>
<gene>
    <name evidence="1" type="ORF">TNCV_3407561</name>
</gene>
<dbReference type="Proteomes" id="UP000887159">
    <property type="component" value="Unassembled WGS sequence"/>
</dbReference>